<proteinExistence type="predicted"/>
<dbReference type="PANTHER" id="PTHR43682">
    <property type="entry name" value="LACTATE UTILIZATION PROTEIN C"/>
    <property type="match status" value="1"/>
</dbReference>
<feature type="domain" description="LUD" evidence="1">
    <location>
        <begin position="9"/>
        <end position="174"/>
    </location>
</feature>
<dbReference type="Pfam" id="PF02589">
    <property type="entry name" value="LUD_dom"/>
    <property type="match status" value="1"/>
</dbReference>
<dbReference type="Gene3D" id="3.40.50.10420">
    <property type="entry name" value="NagB/RpiA/CoA transferase-like"/>
    <property type="match status" value="1"/>
</dbReference>
<evidence type="ECO:0000259" key="1">
    <source>
        <dbReference type="Pfam" id="PF02589"/>
    </source>
</evidence>
<reference evidence="2" key="1">
    <citation type="journal article" date="2020" name="mSystems">
        <title>Genome- and Community-Level Interaction Insights into Carbon Utilization and Element Cycling Functions of Hydrothermarchaeota in Hydrothermal Sediment.</title>
        <authorList>
            <person name="Zhou Z."/>
            <person name="Liu Y."/>
            <person name="Xu W."/>
            <person name="Pan J."/>
            <person name="Luo Z.H."/>
            <person name="Li M."/>
        </authorList>
    </citation>
    <scope>NUCLEOTIDE SEQUENCE [LARGE SCALE GENOMIC DNA]</scope>
    <source>
        <strain evidence="2">HyVt-115</strain>
    </source>
</reference>
<gene>
    <name evidence="2" type="ORF">ENF32_05525</name>
</gene>
<dbReference type="InterPro" id="IPR024185">
    <property type="entry name" value="FTHF_cligase-like_sf"/>
</dbReference>
<dbReference type="SUPFAM" id="SSF100950">
    <property type="entry name" value="NagB/RpiA/CoA transferase-like"/>
    <property type="match status" value="1"/>
</dbReference>
<evidence type="ECO:0000313" key="2">
    <source>
        <dbReference type="EMBL" id="HDD53510.1"/>
    </source>
</evidence>
<name>A0A7C0U785_9BACT</name>
<comment type="caution">
    <text evidence="2">The sequence shown here is derived from an EMBL/GenBank/DDBJ whole genome shotgun (WGS) entry which is preliminary data.</text>
</comment>
<organism evidence="2">
    <name type="scientific">Thermosulfidibacter takaii</name>
    <dbReference type="NCBI Taxonomy" id="412593"/>
    <lineage>
        <taxon>Bacteria</taxon>
        <taxon>Pseudomonadati</taxon>
        <taxon>Thermosulfidibacterota</taxon>
        <taxon>Thermosulfidibacteria</taxon>
        <taxon>Thermosulfidibacterales</taxon>
        <taxon>Thermosulfidibacteraceae</taxon>
    </lineage>
</organism>
<dbReference type="Proteomes" id="UP000885690">
    <property type="component" value="Unassembled WGS sequence"/>
</dbReference>
<protein>
    <recommendedName>
        <fullName evidence="1">LUD domain-containing protein</fullName>
    </recommendedName>
</protein>
<sequence length="175" mass="19443">MSKDRLFSRFVEELEAAGGVLLYPRGEETLEEVLTRMVEEEGIKSYAISQRTPRFKAIDTLFKGLGLEKSRDYPSLDLGVTRAHGAGALTGTLVFVFKEGRDHLLTSLPRIHLAVLRREDLYQRVSQAVASHVQDRGELPPYISLVTGPSRTGDIELTHVTGVHGPEQLYLVVVS</sequence>
<accession>A0A7C0U785</accession>
<dbReference type="PANTHER" id="PTHR43682:SF1">
    <property type="entry name" value="LACTATE UTILIZATION PROTEIN C"/>
    <property type="match status" value="1"/>
</dbReference>
<dbReference type="InterPro" id="IPR003741">
    <property type="entry name" value="LUD_dom"/>
</dbReference>
<dbReference type="InterPro" id="IPR037171">
    <property type="entry name" value="NagB/RpiA_transferase-like"/>
</dbReference>
<dbReference type="EMBL" id="DQWS01000206">
    <property type="protein sequence ID" value="HDD53510.1"/>
    <property type="molecule type" value="Genomic_DNA"/>
</dbReference>
<dbReference type="AlphaFoldDB" id="A0A7C0U785"/>